<dbReference type="SUPFAM" id="SSF47384">
    <property type="entry name" value="Homodimeric domain of signal transducing histidine kinase"/>
    <property type="match status" value="1"/>
</dbReference>
<dbReference type="SMART" id="SM00304">
    <property type="entry name" value="HAMP"/>
    <property type="match status" value="1"/>
</dbReference>
<keyword evidence="4" id="KW-1003">Cell membrane</keyword>
<dbReference type="InterPro" id="IPR036890">
    <property type="entry name" value="HATPase_C_sf"/>
</dbReference>
<dbReference type="CDD" id="cd00082">
    <property type="entry name" value="HisKA"/>
    <property type="match status" value="1"/>
</dbReference>
<evidence type="ECO:0000256" key="12">
    <source>
        <dbReference type="SAM" id="Phobius"/>
    </source>
</evidence>
<dbReference type="EMBL" id="CP009962">
    <property type="protein sequence ID" value="AIY44001.1"/>
    <property type="molecule type" value="Genomic_DNA"/>
</dbReference>
<sequence length="483" mass="53271">MKLGIRILLGYFLIVGLAGVFIQRVFLAEVKPAVRQAMEDTLVDTANILAELAADDMKQNRIADGNFASRVREYAHRDINAKIWSFRKTTLDYRIYVTDLKGIVLFDSTGRAVGQDYSRRNDVYLTLQGSYGVRSTRDVDSDERSTVMHVAAPIIDDGKMIGVLTVAKPNNTLQPAISQSERTILRWGGLLLFLSLAVGLAVTLWISRSLGALQRYARAVTAGERAQPPAKGASEIVELGQALESMRQKLEGKQYVEHYIHSLTHEMKSPLAAIQGAAELLDEDLPDTQRRRFAHNIRSQSQRLAELIEKMLALAAIEHRQTLENVVTVDLGGLLDEVLELLEPRLRQASLTVHIGRSQLGPKVRPKIRGEVFLLRQALINLLENAIDFSPAGSEITLKTDFSVAGTVKLSVLDNGPGIPSYALTRVFERFYSLPRPGSSEKSTGLGLCFVQQVAQLHHGQISLHNRSEGGAEAQLTLPAEPA</sequence>
<dbReference type="STRING" id="279058.LT85_4843"/>
<evidence type="ECO:0000313" key="15">
    <source>
        <dbReference type="EMBL" id="AIY44001.1"/>
    </source>
</evidence>
<dbReference type="SUPFAM" id="SSF55874">
    <property type="entry name" value="ATPase domain of HSP90 chaperone/DNA topoisomerase II/histidine kinase"/>
    <property type="match status" value="1"/>
</dbReference>
<feature type="domain" description="Histidine kinase" evidence="13">
    <location>
        <begin position="262"/>
        <end position="482"/>
    </location>
</feature>
<dbReference type="Pfam" id="PF00672">
    <property type="entry name" value="HAMP"/>
    <property type="match status" value="1"/>
</dbReference>
<dbReference type="Proteomes" id="UP000030302">
    <property type="component" value="Chromosome"/>
</dbReference>
<dbReference type="OrthoDB" id="9806130at2"/>
<evidence type="ECO:0000256" key="2">
    <source>
        <dbReference type="ARBA" id="ARBA00004651"/>
    </source>
</evidence>
<dbReference type="PANTHER" id="PTHR45436">
    <property type="entry name" value="SENSOR HISTIDINE KINASE YKOH"/>
    <property type="match status" value="1"/>
</dbReference>
<keyword evidence="10" id="KW-0902">Two-component regulatory system</keyword>
<dbReference type="InterPro" id="IPR003594">
    <property type="entry name" value="HATPase_dom"/>
</dbReference>
<gene>
    <name evidence="15" type="primary">creC</name>
    <name evidence="15" type="ORF">LT85_4843</name>
</gene>
<dbReference type="SMART" id="SM00387">
    <property type="entry name" value="HATPase_c"/>
    <property type="match status" value="1"/>
</dbReference>
<evidence type="ECO:0000256" key="3">
    <source>
        <dbReference type="ARBA" id="ARBA00012438"/>
    </source>
</evidence>
<dbReference type="Gene3D" id="6.10.340.10">
    <property type="match status" value="1"/>
</dbReference>
<evidence type="ECO:0000256" key="7">
    <source>
        <dbReference type="ARBA" id="ARBA00022692"/>
    </source>
</evidence>
<dbReference type="InterPro" id="IPR003661">
    <property type="entry name" value="HisK_dim/P_dom"/>
</dbReference>
<dbReference type="GO" id="GO:0005886">
    <property type="term" value="C:plasma membrane"/>
    <property type="evidence" value="ECO:0007669"/>
    <property type="project" value="UniProtKB-SubCell"/>
</dbReference>
<evidence type="ECO:0000313" key="16">
    <source>
        <dbReference type="Proteomes" id="UP000030302"/>
    </source>
</evidence>
<dbReference type="InterPro" id="IPR003660">
    <property type="entry name" value="HAMP_dom"/>
</dbReference>
<evidence type="ECO:0000256" key="1">
    <source>
        <dbReference type="ARBA" id="ARBA00000085"/>
    </source>
</evidence>
<evidence type="ECO:0000256" key="5">
    <source>
        <dbReference type="ARBA" id="ARBA00022553"/>
    </source>
</evidence>
<evidence type="ECO:0000256" key="10">
    <source>
        <dbReference type="ARBA" id="ARBA00023012"/>
    </source>
</evidence>
<dbReference type="SUPFAM" id="SSF103190">
    <property type="entry name" value="Sensory domain-like"/>
    <property type="match status" value="1"/>
</dbReference>
<dbReference type="Pfam" id="PF00512">
    <property type="entry name" value="HisKA"/>
    <property type="match status" value="1"/>
</dbReference>
<dbReference type="Gene3D" id="3.30.450.20">
    <property type="entry name" value="PAS domain"/>
    <property type="match status" value="1"/>
</dbReference>
<dbReference type="EC" id="2.7.13.3" evidence="3"/>
<dbReference type="InterPro" id="IPR050428">
    <property type="entry name" value="TCS_sensor_his_kinase"/>
</dbReference>
<dbReference type="PROSITE" id="PS50885">
    <property type="entry name" value="HAMP"/>
    <property type="match status" value="1"/>
</dbReference>
<feature type="domain" description="HAMP" evidence="14">
    <location>
        <begin position="204"/>
        <end position="255"/>
    </location>
</feature>
<dbReference type="InterPro" id="IPR029151">
    <property type="entry name" value="Sensor-like_sf"/>
</dbReference>
<name>A0A0A1FHD7_9BURK</name>
<evidence type="ECO:0000256" key="9">
    <source>
        <dbReference type="ARBA" id="ARBA00022989"/>
    </source>
</evidence>
<evidence type="ECO:0000259" key="13">
    <source>
        <dbReference type="PROSITE" id="PS50109"/>
    </source>
</evidence>
<keyword evidence="11 12" id="KW-0472">Membrane</keyword>
<dbReference type="Gene3D" id="3.30.565.10">
    <property type="entry name" value="Histidine kinase-like ATPase, C-terminal domain"/>
    <property type="match status" value="1"/>
</dbReference>
<dbReference type="PROSITE" id="PS50109">
    <property type="entry name" value="HIS_KIN"/>
    <property type="match status" value="1"/>
</dbReference>
<accession>A0A0A1FHD7</accession>
<dbReference type="AlphaFoldDB" id="A0A0A1FHD7"/>
<dbReference type="GO" id="GO:0000155">
    <property type="term" value="F:phosphorelay sensor kinase activity"/>
    <property type="evidence" value="ECO:0007669"/>
    <property type="project" value="InterPro"/>
</dbReference>
<feature type="transmembrane region" description="Helical" evidence="12">
    <location>
        <begin position="184"/>
        <end position="206"/>
    </location>
</feature>
<organism evidence="15 16">
    <name type="scientific">Collimonas arenae</name>
    <dbReference type="NCBI Taxonomy" id="279058"/>
    <lineage>
        <taxon>Bacteria</taxon>
        <taxon>Pseudomonadati</taxon>
        <taxon>Pseudomonadota</taxon>
        <taxon>Betaproteobacteria</taxon>
        <taxon>Burkholderiales</taxon>
        <taxon>Oxalobacteraceae</taxon>
        <taxon>Collimonas</taxon>
    </lineage>
</organism>
<dbReference type="SMART" id="SM00388">
    <property type="entry name" value="HisKA"/>
    <property type="match status" value="1"/>
</dbReference>
<keyword evidence="5" id="KW-0597">Phosphoprotein</keyword>
<evidence type="ECO:0000256" key="6">
    <source>
        <dbReference type="ARBA" id="ARBA00022679"/>
    </source>
</evidence>
<dbReference type="InterPro" id="IPR036097">
    <property type="entry name" value="HisK_dim/P_sf"/>
</dbReference>
<keyword evidence="7 12" id="KW-0812">Transmembrane</keyword>
<dbReference type="NCBIfam" id="NF008312">
    <property type="entry name" value="PRK11100.1"/>
    <property type="match status" value="1"/>
</dbReference>
<dbReference type="Gene3D" id="1.10.287.130">
    <property type="match status" value="1"/>
</dbReference>
<evidence type="ECO:0000256" key="8">
    <source>
        <dbReference type="ARBA" id="ARBA00022777"/>
    </source>
</evidence>
<keyword evidence="8" id="KW-0418">Kinase</keyword>
<dbReference type="InterPro" id="IPR004358">
    <property type="entry name" value="Sig_transdc_His_kin-like_C"/>
</dbReference>
<keyword evidence="9 12" id="KW-1133">Transmembrane helix</keyword>
<dbReference type="PRINTS" id="PR00344">
    <property type="entry name" value="BCTRLSENSOR"/>
</dbReference>
<evidence type="ECO:0000259" key="14">
    <source>
        <dbReference type="PROSITE" id="PS50885"/>
    </source>
</evidence>
<proteinExistence type="predicted"/>
<keyword evidence="16" id="KW-1185">Reference proteome</keyword>
<comment type="subcellular location">
    <subcellularLocation>
        <location evidence="2">Cell membrane</location>
        <topology evidence="2">Multi-pass membrane protein</topology>
    </subcellularLocation>
</comment>
<dbReference type="PANTHER" id="PTHR45436:SF10">
    <property type="entry name" value="HISTIDINE KINASE"/>
    <property type="match status" value="1"/>
</dbReference>
<dbReference type="InterPro" id="IPR005467">
    <property type="entry name" value="His_kinase_dom"/>
</dbReference>
<comment type="catalytic activity">
    <reaction evidence="1">
        <text>ATP + protein L-histidine = ADP + protein N-phospho-L-histidine.</text>
        <dbReference type="EC" id="2.7.13.3"/>
    </reaction>
</comment>
<dbReference type="HOGENOM" id="CLU_000445_89_31_4"/>
<evidence type="ECO:0000256" key="11">
    <source>
        <dbReference type="ARBA" id="ARBA00023136"/>
    </source>
</evidence>
<dbReference type="Pfam" id="PF02518">
    <property type="entry name" value="HATPase_c"/>
    <property type="match status" value="1"/>
</dbReference>
<dbReference type="KEGG" id="care:LT85_4843"/>
<keyword evidence="6" id="KW-0808">Transferase</keyword>
<reference evidence="16" key="1">
    <citation type="journal article" date="2014" name="Soil Biol. Biochem.">
        <title>Structure and function of bacterial communities in ageing soils: Insights from the Mendocino ecological staircase.</title>
        <authorList>
            <person name="Uroz S."/>
            <person name="Tech J.J."/>
            <person name="Sawaya N.A."/>
            <person name="Frey-Klett P."/>
            <person name="Leveau J.H.J."/>
        </authorList>
    </citation>
    <scope>NUCLEOTIDE SEQUENCE [LARGE SCALE GENOMIC DNA]</scope>
    <source>
        <strain evidence="16">Cal35</strain>
    </source>
</reference>
<evidence type="ECO:0000256" key="4">
    <source>
        <dbReference type="ARBA" id="ARBA00022475"/>
    </source>
</evidence>
<protein>
    <recommendedName>
        <fullName evidence="3">histidine kinase</fullName>
        <ecNumber evidence="3">2.7.13.3</ecNumber>
    </recommendedName>
</protein>
<dbReference type="RefSeq" id="WP_038494085.1">
    <property type="nucleotide sequence ID" value="NZ_CP009962.1"/>
</dbReference>